<dbReference type="Pfam" id="PF22666">
    <property type="entry name" value="Glyco_hydro_2_N2"/>
    <property type="match status" value="1"/>
</dbReference>
<dbReference type="GO" id="GO:0004567">
    <property type="term" value="F:beta-mannosidase activity"/>
    <property type="evidence" value="ECO:0007669"/>
    <property type="project" value="TreeGrafter"/>
</dbReference>
<sequence length="110" mass="12544">MIRPTIKYLGTAITSKATVPGTIYTDLRNNGHLSEELLAGYNDVNYRWVSRDNWTYGREFEVDAKLLNKQVVNLVAEGVDTVSAIYINDQLVGRTVNQFVRYRFDAKKAL</sequence>
<evidence type="ECO:0000313" key="4">
    <source>
        <dbReference type="EMBL" id="CAD7661350.1"/>
    </source>
</evidence>
<dbReference type="Gene3D" id="2.60.120.260">
    <property type="entry name" value="Galactose-binding domain-like"/>
    <property type="match status" value="1"/>
</dbReference>
<dbReference type="PANTHER" id="PTHR43730">
    <property type="entry name" value="BETA-MANNOSIDASE"/>
    <property type="match status" value="1"/>
</dbReference>
<evidence type="ECO:0000256" key="2">
    <source>
        <dbReference type="ARBA" id="ARBA00023295"/>
    </source>
</evidence>
<reference evidence="4" key="1">
    <citation type="submission" date="2020-11" db="EMBL/GenBank/DDBJ databases">
        <authorList>
            <person name="Tran Van P."/>
        </authorList>
    </citation>
    <scope>NUCLEOTIDE SEQUENCE</scope>
</reference>
<name>A0A7R9ML65_9ACAR</name>
<dbReference type="Proteomes" id="UP000728032">
    <property type="component" value="Unassembled WGS sequence"/>
</dbReference>
<dbReference type="InterPro" id="IPR050887">
    <property type="entry name" value="Beta-mannosidase_GH2"/>
</dbReference>
<evidence type="ECO:0000256" key="1">
    <source>
        <dbReference type="ARBA" id="ARBA00022801"/>
    </source>
</evidence>
<keyword evidence="5" id="KW-1185">Reference proteome</keyword>
<dbReference type="OrthoDB" id="2866996at2759"/>
<keyword evidence="1" id="KW-0378">Hydrolase</keyword>
<gene>
    <name evidence="4" type="ORF">ONB1V03_LOCUS17911</name>
</gene>
<feature type="domain" description="Beta-mannosidase-like galactose-binding" evidence="3">
    <location>
        <begin position="15"/>
        <end position="110"/>
    </location>
</feature>
<dbReference type="EMBL" id="OC938197">
    <property type="protein sequence ID" value="CAD7661350.1"/>
    <property type="molecule type" value="Genomic_DNA"/>
</dbReference>
<dbReference type="InterPro" id="IPR054593">
    <property type="entry name" value="Beta-mannosidase-like_N2"/>
</dbReference>
<organism evidence="4">
    <name type="scientific">Oppiella nova</name>
    <dbReference type="NCBI Taxonomy" id="334625"/>
    <lineage>
        <taxon>Eukaryota</taxon>
        <taxon>Metazoa</taxon>
        <taxon>Ecdysozoa</taxon>
        <taxon>Arthropoda</taxon>
        <taxon>Chelicerata</taxon>
        <taxon>Arachnida</taxon>
        <taxon>Acari</taxon>
        <taxon>Acariformes</taxon>
        <taxon>Sarcoptiformes</taxon>
        <taxon>Oribatida</taxon>
        <taxon>Brachypylina</taxon>
        <taxon>Oppioidea</taxon>
        <taxon>Oppiidae</taxon>
        <taxon>Oppiella</taxon>
    </lineage>
</organism>
<evidence type="ECO:0000259" key="3">
    <source>
        <dbReference type="Pfam" id="PF22666"/>
    </source>
</evidence>
<accession>A0A7R9ML65</accession>
<dbReference type="InterPro" id="IPR008979">
    <property type="entry name" value="Galactose-bd-like_sf"/>
</dbReference>
<proteinExistence type="predicted"/>
<dbReference type="AlphaFoldDB" id="A0A7R9ML65"/>
<evidence type="ECO:0000313" key="5">
    <source>
        <dbReference type="Proteomes" id="UP000728032"/>
    </source>
</evidence>
<dbReference type="PANTHER" id="PTHR43730:SF1">
    <property type="entry name" value="BETA-MANNOSIDASE"/>
    <property type="match status" value="1"/>
</dbReference>
<keyword evidence="2" id="KW-0326">Glycosidase</keyword>
<dbReference type="EMBL" id="CAJPVJ010023372">
    <property type="protein sequence ID" value="CAG2178486.1"/>
    <property type="molecule type" value="Genomic_DNA"/>
</dbReference>
<dbReference type="SUPFAM" id="SSF49785">
    <property type="entry name" value="Galactose-binding domain-like"/>
    <property type="match status" value="1"/>
</dbReference>
<dbReference type="GO" id="GO:0006516">
    <property type="term" value="P:glycoprotein catabolic process"/>
    <property type="evidence" value="ECO:0007669"/>
    <property type="project" value="TreeGrafter"/>
</dbReference>
<feature type="non-terminal residue" evidence="4">
    <location>
        <position position="110"/>
    </location>
</feature>
<protein>
    <recommendedName>
        <fullName evidence="3">Beta-mannosidase-like galactose-binding domain-containing protein</fullName>
    </recommendedName>
</protein>